<dbReference type="OrthoDB" id="192608at2759"/>
<evidence type="ECO:0000313" key="7">
    <source>
        <dbReference type="Proteomes" id="UP000827284"/>
    </source>
</evidence>
<feature type="coiled-coil region" evidence="2">
    <location>
        <begin position="2205"/>
        <end position="2232"/>
    </location>
</feature>
<dbReference type="PANTHER" id="PTHR21663:SF0">
    <property type="entry name" value="HEAT REPEAT-CONTAINING PROTEIN 5B"/>
    <property type="match status" value="1"/>
</dbReference>
<dbReference type="GO" id="GO:0005794">
    <property type="term" value="C:Golgi apparatus"/>
    <property type="evidence" value="ECO:0007669"/>
    <property type="project" value="TreeGrafter"/>
</dbReference>
<keyword evidence="2" id="KW-0175">Coiled coil</keyword>
<reference evidence="6" key="1">
    <citation type="submission" date="2021-11" db="EMBL/GenBank/DDBJ databases">
        <authorList>
            <person name="Herlambang A."/>
            <person name="Guo Y."/>
            <person name="Takashima Y."/>
            <person name="Nishizawa T."/>
        </authorList>
    </citation>
    <scope>NUCLEOTIDE SEQUENCE</scope>
    <source>
        <strain evidence="6">E1425</strain>
    </source>
</reference>
<feature type="region of interest" description="Disordered" evidence="3">
    <location>
        <begin position="1258"/>
        <end position="1334"/>
    </location>
</feature>
<evidence type="ECO:0000256" key="2">
    <source>
        <dbReference type="SAM" id="Coils"/>
    </source>
</evidence>
<feature type="region of interest" description="Disordered" evidence="3">
    <location>
        <begin position="1637"/>
        <end position="1680"/>
    </location>
</feature>
<dbReference type="GO" id="GO:0016020">
    <property type="term" value="C:membrane"/>
    <property type="evidence" value="ECO:0007669"/>
    <property type="project" value="TreeGrafter"/>
</dbReference>
<dbReference type="PANTHER" id="PTHR21663">
    <property type="entry name" value="HYPOTHETICAL HEAT DOMAIN-CONTAINING"/>
    <property type="match status" value="1"/>
</dbReference>
<dbReference type="Gene3D" id="1.25.10.10">
    <property type="entry name" value="Leucine-rich Repeat Variant"/>
    <property type="match status" value="3"/>
</dbReference>
<feature type="transmembrane region" description="Helical" evidence="4">
    <location>
        <begin position="532"/>
        <end position="553"/>
    </location>
</feature>
<dbReference type="GO" id="GO:0042147">
    <property type="term" value="P:retrograde transport, endosome to Golgi"/>
    <property type="evidence" value="ECO:0007669"/>
    <property type="project" value="TreeGrafter"/>
</dbReference>
<evidence type="ECO:0000313" key="6">
    <source>
        <dbReference type="EMBL" id="GJJ69202.1"/>
    </source>
</evidence>
<dbReference type="GO" id="GO:0005829">
    <property type="term" value="C:cytosol"/>
    <property type="evidence" value="ECO:0007669"/>
    <property type="project" value="GOC"/>
</dbReference>
<sequence length="2247" mass="244508">MATPPDTRPSTPGTPMTSTARDVFEFDERLFSAAGDLDKQTSPPSNSKQELFVFQWLATVERELKRCGHDTFRIVQPNLERQLLKLISMPVPKPRHPIRRLIARCFLSLYVRGNSSTLFETIQILQSLIEAGKGMGDKDVKLAAIHCIGVIMETIGEKILSLVPDLATSLLKVVKTDKIYPLILRVEAAVALRKILQGAGRGSTDLTNKDLLKTLKITLTDKALIMRSSSAECLTALIKHTTITFSRSELESSITLFLKAMDDSTHAIRKSTASLIATLLHSKFQRGDNLTMASTQPLPSAAGKQGAVGDNFTLDVTELMNLLSSSYNKPNTSRAVRAGIAECYASLFIMLGPSTVEKHYGVILRHLLVELVSNSKNTVSRFEILTVREHVEYLLRGVIGSRLLSESGQIACIRELVGSWLKTWPSVMPGDIEPSEFTLISSLNETSALILDLGGAASSIQDILMSSLTNLVSHPSRAVQVATAWCLRCLCISLPTNLAKLIQTLSAKLSTDLGTISNNGTNFQDVSTRAIGLAYAIGGLVTVISIHPLYVSFEMSARIFSLAAQLIKNSANKDIRVAAAQVQIAWILIGSLMCLGPNFVRMHLPQLLLLWKNALPKFTAKDASNTTRTELDWALMVHTREYALGSIASFLFHNSDKLVTVDVSKRLSALLSNTLTFAAVVPTSFPQQQSTTGVKQQHEILSTKFSERDDALRKRIFECFIAMRHTSAYEMYHPALIKAALDVFSDPDRTSGTAVTNAVSAASFTTVWAVDDGYGYGVTGKVQGMRCDVAGRTSGRTEEIIDGKDYDRANWTTDTLLKKPILGAPEHDPLVVYTTYALPSAVSQYSLPKPRPTATGVIDAAIELFAILLPCQSSALQGSLMDDLSKMLKSSTLDKNPGRKMAIQVNAVVSILGATKYAMAESKRSEQRPFEGPLASSLSQSILRDSIVHADPYIRLVACEALGRLTSLLGSLTVSHQIKYLMDQVVANRDPDARAGYALALGNVFSHLGGMMAGGHLRSIVEYLTSLSRDPHPIVHKWSLHSLALTIASAGLMYSPYVSSTLTNVATVYMAESHEPAGAGSIATANIAMQSELSVYQELGRIIYGLIGILGPELQSSVKVREICVSLVEELRNEDDEPVIVQGIRCTQHIIMFAPLLVDMSTLVPFLQARLRRSTGLSLKKAAMTCMYQLVQRDVKAVFQHSMGGLDDQFFKLLDTDPTLQDVKDVVRSWITQTALEQPSQWIEICRKVLSRTAIDEGQDADNVNSADGPAESQQQDNAGQEDDGAGDEDDDGGNMFDNRPKPSKPTGHIPTISSQQTSLESAPPAAVERPVKTAPALPPRWRTRIFALECIRQVIDVVATSGIPDHFDLSVARRKNKNFKADFLVLKVADLIKMTVYAASTPIQEIRLEGLLLLRQTIERFKSTADPEVLDSVLLEQYQAQIGAALTPAFTAESTPEVVSLGVKVCAVYVGSGIIQEVDRFGRVLKLLIGALEKCKDDQRLTAVGDVTDLTPHASQMIKWAVLNAWAELQVASVHCQYLVAVLKPNLEELCKLWAKALEEYARSRIESEAALSGSGHTLGSSSSGSGLFDATYTESGKETEKNFDQSSSLKILGAVSTLIDQKNDHMLEALMRITNSGSVPPAEDEEDDKADHPEEIDGQTSKGHEEAVETSEPFTTKSGKGPLRLIHVIFGLCLDILAKTSSAGSSGSTVNNQSSANLSNLVATDAALQGSLAALHSILDPAFIRAHFLQDVFLEMMTILERVAWMEGSRVQGLVVGVISKVIQGYGENLFFQKVAKNTSSGIASSPPSALMPESRLQSIVQLLVELYMQKSTGTGIKFGKSSSARAGQKVAIETIELMGRVTEMLTVLVKTAPADYQLHLAAVTLNVLVGLLRDPCFQAELGPHVLVNLKSVMEALSSNISSLDPKFLELILNGALGALLKNQASFAPGKALASALEGEGSLEGGLQLNSDDLINSMTTNAPEVDADMDVSQVEIIEWCNGVLGMMLILTNCTEVHIRKGFLDQFERLVMSSVESNIGRIITVGYQCLKSIVLIEGSRKAPGTGKSSQRRARQFMRQLIPFVVTTVVVKSAQASSHGNDDKSGMQVIEEGIQTLKSLATSCADEARVGIVSIILSTVVPLLQDAKSGLLPSTQTRATRAELVHTLALNHLLSLGTQFPAEFRQGLQTLSVERRTRLESAIRQSVLQQQEQQQQQQEKELREQERLARERDRVKIQLKSSFAGFT</sequence>
<dbReference type="Proteomes" id="UP000827284">
    <property type="component" value="Unassembled WGS sequence"/>
</dbReference>
<dbReference type="Pfam" id="PF25808">
    <property type="entry name" value="TPR_LAA1_C"/>
    <property type="match status" value="1"/>
</dbReference>
<comment type="similarity">
    <text evidence="1">Belongs to the HEATR5 family.</text>
</comment>
<keyword evidence="4" id="KW-1133">Transmembrane helix</keyword>
<feature type="compositionally biased region" description="Polar residues" evidence="3">
    <location>
        <begin position="1312"/>
        <end position="1321"/>
    </location>
</feature>
<dbReference type="GO" id="GO:0008104">
    <property type="term" value="P:intracellular protein localization"/>
    <property type="evidence" value="ECO:0007669"/>
    <property type="project" value="TreeGrafter"/>
</dbReference>
<dbReference type="InterPro" id="IPR040108">
    <property type="entry name" value="Laa1/Sip1/HEATR5"/>
</dbReference>
<dbReference type="InterPro" id="IPR011989">
    <property type="entry name" value="ARM-like"/>
</dbReference>
<name>A0A9P3LSW8_9FUNG</name>
<keyword evidence="7" id="KW-1185">Reference proteome</keyword>
<dbReference type="InterPro" id="IPR057981">
    <property type="entry name" value="TPR_LAA1-like_C"/>
</dbReference>
<dbReference type="SUPFAM" id="SSF48371">
    <property type="entry name" value="ARM repeat"/>
    <property type="match status" value="3"/>
</dbReference>
<proteinExistence type="inferred from homology"/>
<dbReference type="InterPro" id="IPR016024">
    <property type="entry name" value="ARM-type_fold"/>
</dbReference>
<keyword evidence="4" id="KW-0472">Membrane</keyword>
<dbReference type="GO" id="GO:0030139">
    <property type="term" value="C:endocytic vesicle"/>
    <property type="evidence" value="ECO:0007669"/>
    <property type="project" value="TreeGrafter"/>
</dbReference>
<keyword evidence="4" id="KW-0812">Transmembrane</keyword>
<dbReference type="InterPro" id="IPR046837">
    <property type="entry name" value="Laa1/Sip1/HEATR5-like_HEAT"/>
</dbReference>
<organism evidence="6 7">
    <name type="scientific">Entomortierella parvispora</name>
    <dbReference type="NCBI Taxonomy" id="205924"/>
    <lineage>
        <taxon>Eukaryota</taxon>
        <taxon>Fungi</taxon>
        <taxon>Fungi incertae sedis</taxon>
        <taxon>Mucoromycota</taxon>
        <taxon>Mortierellomycotina</taxon>
        <taxon>Mortierellomycetes</taxon>
        <taxon>Mortierellales</taxon>
        <taxon>Mortierellaceae</taxon>
        <taxon>Entomortierella</taxon>
    </lineage>
</organism>
<evidence type="ECO:0000259" key="5">
    <source>
        <dbReference type="Pfam" id="PF25808"/>
    </source>
</evidence>
<protein>
    <recommendedName>
        <fullName evidence="5">LAA1-like C-terminal TPR repeats domain-containing protein</fullName>
    </recommendedName>
</protein>
<accession>A0A9P3LSW8</accession>
<gene>
    <name evidence="6" type="ORF">EMPS_01548</name>
</gene>
<comment type="caution">
    <text evidence="6">The sequence shown here is derived from an EMBL/GenBank/DDBJ whole genome shotgun (WGS) entry which is preliminary data.</text>
</comment>
<dbReference type="GO" id="GO:0006897">
    <property type="term" value="P:endocytosis"/>
    <property type="evidence" value="ECO:0007669"/>
    <property type="project" value="TreeGrafter"/>
</dbReference>
<dbReference type="Pfam" id="PF20210">
    <property type="entry name" value="Laa1_Sip1_HTR5"/>
    <property type="match status" value="1"/>
</dbReference>
<reference evidence="6" key="2">
    <citation type="journal article" date="2022" name="Microbiol. Resour. Announc.">
        <title>Whole-Genome Sequence of Entomortierella parvispora E1425, a Mucoromycotan Fungus Associated with Burkholderiaceae-Related Endosymbiotic Bacteria.</title>
        <authorList>
            <person name="Herlambang A."/>
            <person name="Guo Y."/>
            <person name="Takashima Y."/>
            <person name="Narisawa K."/>
            <person name="Ohta H."/>
            <person name="Nishizawa T."/>
        </authorList>
    </citation>
    <scope>NUCLEOTIDE SEQUENCE</scope>
    <source>
        <strain evidence="6">E1425</strain>
    </source>
</reference>
<feature type="domain" description="LAA1-like C-terminal TPR repeats" evidence="5">
    <location>
        <begin position="2045"/>
        <end position="2215"/>
    </location>
</feature>
<feature type="compositionally biased region" description="Acidic residues" evidence="3">
    <location>
        <begin position="1280"/>
        <end position="1293"/>
    </location>
</feature>
<evidence type="ECO:0000256" key="3">
    <source>
        <dbReference type="SAM" id="MobiDB-lite"/>
    </source>
</evidence>
<feature type="transmembrane region" description="Helical" evidence="4">
    <location>
        <begin position="574"/>
        <end position="593"/>
    </location>
</feature>
<evidence type="ECO:0000256" key="4">
    <source>
        <dbReference type="SAM" id="Phobius"/>
    </source>
</evidence>
<dbReference type="EMBL" id="BQFW01000002">
    <property type="protein sequence ID" value="GJJ69202.1"/>
    <property type="molecule type" value="Genomic_DNA"/>
</dbReference>
<evidence type="ECO:0000256" key="1">
    <source>
        <dbReference type="ARBA" id="ARBA00008304"/>
    </source>
</evidence>